<feature type="region of interest" description="Disordered" evidence="3">
    <location>
        <begin position="61"/>
        <end position="246"/>
    </location>
</feature>
<dbReference type="InterPro" id="IPR050441">
    <property type="entry name" value="RBM"/>
</dbReference>
<dbReference type="GO" id="GO:0003723">
    <property type="term" value="F:RNA binding"/>
    <property type="evidence" value="ECO:0007669"/>
    <property type="project" value="UniProtKB-UniRule"/>
</dbReference>
<dbReference type="PANTHER" id="PTHR48034">
    <property type="entry name" value="TRANSFORMER-2 SEX-DETERMINING PROTEIN-RELATED"/>
    <property type="match status" value="1"/>
</dbReference>
<feature type="compositionally biased region" description="Basic and acidic residues" evidence="3">
    <location>
        <begin position="208"/>
        <end position="218"/>
    </location>
</feature>
<evidence type="ECO:0000259" key="4">
    <source>
        <dbReference type="PROSITE" id="PS50102"/>
    </source>
</evidence>
<dbReference type="AlphaFoldDB" id="A0AAJ7UHR3"/>
<reference evidence="6" key="1">
    <citation type="submission" date="2025-08" db="UniProtKB">
        <authorList>
            <consortium name="RefSeq"/>
        </authorList>
    </citation>
    <scope>IDENTIFICATION</scope>
    <source>
        <tissue evidence="6">Sperm</tissue>
    </source>
</reference>
<evidence type="ECO:0000313" key="6">
    <source>
        <dbReference type="RefSeq" id="XP_032834963.1"/>
    </source>
</evidence>
<keyword evidence="5" id="KW-1185">Reference proteome</keyword>
<evidence type="ECO:0000256" key="1">
    <source>
        <dbReference type="ARBA" id="ARBA00022884"/>
    </source>
</evidence>
<feature type="compositionally biased region" description="Basic and acidic residues" evidence="3">
    <location>
        <begin position="61"/>
        <end position="70"/>
    </location>
</feature>
<dbReference type="Proteomes" id="UP001318040">
    <property type="component" value="Chromosome 70"/>
</dbReference>
<sequence>MSEQENHGKLFVGGLHFGTDERSLQDVFGKYGRVAQVLLLKDRETNRSRGFAFVTFENPDDAKDAAKDLNGKSLDGRSITVEQATGRPTDWAGNGGGGGGGYGGGGGGYGGGGGGGYGDYSRSRGGGGGGGYRRGAGDDDRSQGWSRGKRSSSGYGEGSPPAKRSADDSSRSSYRGDGYESRGRTRGSSSSSSSRGGRGREGGGSYERSTRKDGERSSRGHSSGGSGKRSAAAAGDDYDNNYTHFAGSADVDPIVKVVEIQAAFD</sequence>
<name>A0AAJ7UHR3_PETMA</name>
<dbReference type="InterPro" id="IPR003954">
    <property type="entry name" value="RRM_euk-type"/>
</dbReference>
<dbReference type="InterPro" id="IPR035979">
    <property type="entry name" value="RBD_domain_sf"/>
</dbReference>
<dbReference type="Gene3D" id="3.30.70.330">
    <property type="match status" value="1"/>
</dbReference>
<feature type="compositionally biased region" description="Gly residues" evidence="3">
    <location>
        <begin position="93"/>
        <end position="134"/>
    </location>
</feature>
<dbReference type="InterPro" id="IPR012677">
    <property type="entry name" value="Nucleotide-bd_a/b_plait_sf"/>
</dbReference>
<keyword evidence="1 2" id="KW-0694">RNA-binding</keyword>
<dbReference type="KEGG" id="pmrn:116957111"/>
<dbReference type="PROSITE" id="PS50102">
    <property type="entry name" value="RRM"/>
    <property type="match status" value="1"/>
</dbReference>
<evidence type="ECO:0000313" key="5">
    <source>
        <dbReference type="Proteomes" id="UP001318040"/>
    </source>
</evidence>
<evidence type="ECO:0000256" key="3">
    <source>
        <dbReference type="SAM" id="MobiDB-lite"/>
    </source>
</evidence>
<dbReference type="InterPro" id="IPR000504">
    <property type="entry name" value="RRM_dom"/>
</dbReference>
<dbReference type="FunFam" id="3.30.70.330:FF:000472">
    <property type="entry name" value="Cold inducible RNA binding protein a"/>
    <property type="match status" value="1"/>
</dbReference>
<dbReference type="SMART" id="SM00361">
    <property type="entry name" value="RRM_1"/>
    <property type="match status" value="1"/>
</dbReference>
<dbReference type="SUPFAM" id="SSF54928">
    <property type="entry name" value="RNA-binding domain, RBD"/>
    <property type="match status" value="1"/>
</dbReference>
<gene>
    <name evidence="6" type="primary">LOC116957111</name>
</gene>
<protein>
    <submittedName>
        <fullName evidence="6">Glycine-rich RNA-binding protein blt801-like isoform X1</fullName>
    </submittedName>
</protein>
<dbReference type="RefSeq" id="XP_032834963.1">
    <property type="nucleotide sequence ID" value="XM_032979072.1"/>
</dbReference>
<evidence type="ECO:0000256" key="2">
    <source>
        <dbReference type="PROSITE-ProRule" id="PRU00176"/>
    </source>
</evidence>
<dbReference type="Pfam" id="PF00076">
    <property type="entry name" value="RRM_1"/>
    <property type="match status" value="1"/>
</dbReference>
<organism evidence="5 6">
    <name type="scientific">Petromyzon marinus</name>
    <name type="common">Sea lamprey</name>
    <dbReference type="NCBI Taxonomy" id="7757"/>
    <lineage>
        <taxon>Eukaryota</taxon>
        <taxon>Metazoa</taxon>
        <taxon>Chordata</taxon>
        <taxon>Craniata</taxon>
        <taxon>Vertebrata</taxon>
        <taxon>Cyclostomata</taxon>
        <taxon>Hyperoartia</taxon>
        <taxon>Petromyzontiformes</taxon>
        <taxon>Petromyzontidae</taxon>
        <taxon>Petromyzon</taxon>
    </lineage>
</organism>
<feature type="domain" description="RRM" evidence="4">
    <location>
        <begin position="8"/>
        <end position="86"/>
    </location>
</feature>
<dbReference type="SMART" id="SM00360">
    <property type="entry name" value="RRM"/>
    <property type="match status" value="1"/>
</dbReference>
<proteinExistence type="predicted"/>
<feature type="compositionally biased region" description="Low complexity" evidence="3">
    <location>
        <begin position="186"/>
        <end position="195"/>
    </location>
</feature>
<accession>A0AAJ7UHR3</accession>